<dbReference type="EMBL" id="JAELUQ010000011">
    <property type="protein sequence ID" value="KAG7405877.1"/>
    <property type="molecule type" value="Genomic_DNA"/>
</dbReference>
<feature type="domain" description="Fungal STAND N-terminal Goodbye" evidence="1">
    <location>
        <begin position="8"/>
        <end position="64"/>
    </location>
</feature>
<dbReference type="InterPro" id="IPR031350">
    <property type="entry name" value="Goodbye_dom"/>
</dbReference>
<name>A0A8J5U0A5_FUSOX</name>
<evidence type="ECO:0000313" key="2">
    <source>
        <dbReference type="EMBL" id="KAG7405877.1"/>
    </source>
</evidence>
<dbReference type="Pfam" id="PF17109">
    <property type="entry name" value="Goodbye"/>
    <property type="match status" value="1"/>
</dbReference>
<reference evidence="2" key="1">
    <citation type="submission" date="2021-04" db="EMBL/GenBank/DDBJ databases">
        <title>First draft genome resource for Brassicaceae pathogens Fusarium oxysporum f. sp. raphani and Fusarium oxysporum f. sp. rapae.</title>
        <authorList>
            <person name="Asai S."/>
        </authorList>
    </citation>
    <scope>NUCLEOTIDE SEQUENCE</scope>
    <source>
        <strain evidence="2">Tf1208</strain>
    </source>
</reference>
<gene>
    <name evidence="2" type="ORF">Forpe1208_v013598</name>
</gene>
<proteinExistence type="predicted"/>
<comment type="caution">
    <text evidence="2">The sequence shown here is derived from an EMBL/GenBank/DDBJ whole genome shotgun (WGS) entry which is preliminary data.</text>
</comment>
<accession>A0A8J5U0A5</accession>
<dbReference type="Proteomes" id="UP000694050">
    <property type="component" value="Unassembled WGS sequence"/>
</dbReference>
<protein>
    <recommendedName>
        <fullName evidence="1">Fungal STAND N-terminal Goodbye domain-containing protein</fullName>
    </recommendedName>
</protein>
<dbReference type="AlphaFoldDB" id="A0A8J5U0A5"/>
<evidence type="ECO:0000259" key="1">
    <source>
        <dbReference type="Pfam" id="PF17109"/>
    </source>
</evidence>
<evidence type="ECO:0000313" key="3">
    <source>
        <dbReference type="Proteomes" id="UP000694050"/>
    </source>
</evidence>
<organism evidence="2 3">
    <name type="scientific">Fusarium oxysporum f. sp. rapae</name>
    <dbReference type="NCBI Taxonomy" id="485398"/>
    <lineage>
        <taxon>Eukaryota</taxon>
        <taxon>Fungi</taxon>
        <taxon>Dikarya</taxon>
        <taxon>Ascomycota</taxon>
        <taxon>Pezizomycotina</taxon>
        <taxon>Sordariomycetes</taxon>
        <taxon>Hypocreomycetidae</taxon>
        <taxon>Hypocreales</taxon>
        <taxon>Nectriaceae</taxon>
        <taxon>Fusarium</taxon>
        <taxon>Fusarium oxysporum species complex</taxon>
    </lineage>
</organism>
<sequence length="84" mass="9522">MAGGDASEFKKDLAMNDVLRYLDQAQSEDKKASEKYGTVKNVFNQTLQCIQTVGGIIADRASYVRLNFRLQLPYQLLPIHLFPE</sequence>